<accession>A0A358HVY0</accession>
<dbReference type="EMBL" id="DOOG01000131">
    <property type="protein sequence ID" value="HBU99337.1"/>
    <property type="molecule type" value="Genomic_DNA"/>
</dbReference>
<feature type="non-terminal residue" evidence="1">
    <location>
        <position position="45"/>
    </location>
</feature>
<evidence type="ECO:0000313" key="2">
    <source>
        <dbReference type="Proteomes" id="UP000264753"/>
    </source>
</evidence>
<name>A0A358HVY0_9PROT</name>
<gene>
    <name evidence="1" type="ORF">DEF21_15745</name>
</gene>
<comment type="caution">
    <text evidence="1">The sequence shown here is derived from an EMBL/GenBank/DDBJ whole genome shotgun (WGS) entry which is preliminary data.</text>
</comment>
<protein>
    <submittedName>
        <fullName evidence="1">RluA family pseudouridine synthase</fullName>
    </submittedName>
</protein>
<proteinExistence type="predicted"/>
<sequence length="45" mass="5298">MSGVTLRKVKAEDADIRLDRWFKRNCPEFTFGQVQKFLRGGQIRV</sequence>
<dbReference type="AlphaFoldDB" id="A0A358HVY0"/>
<dbReference type="Proteomes" id="UP000264753">
    <property type="component" value="Unassembled WGS sequence"/>
</dbReference>
<dbReference type="InterPro" id="IPR036986">
    <property type="entry name" value="S4_RNA-bd_sf"/>
</dbReference>
<dbReference type="Gene3D" id="3.10.290.10">
    <property type="entry name" value="RNA-binding S4 domain"/>
    <property type="match status" value="1"/>
</dbReference>
<reference evidence="1 2" key="1">
    <citation type="journal article" date="2018" name="Nat. Biotechnol.">
        <title>A standardized bacterial taxonomy based on genome phylogeny substantially revises the tree of life.</title>
        <authorList>
            <person name="Parks D.H."/>
            <person name="Chuvochina M."/>
            <person name="Waite D.W."/>
            <person name="Rinke C."/>
            <person name="Skarshewski A."/>
            <person name="Chaumeil P.A."/>
            <person name="Hugenholtz P."/>
        </authorList>
    </citation>
    <scope>NUCLEOTIDE SEQUENCE [LARGE SCALE GENOMIC DNA]</scope>
    <source>
        <strain evidence="1">UBA8707</strain>
    </source>
</reference>
<dbReference type="GO" id="GO:0003723">
    <property type="term" value="F:RNA binding"/>
    <property type="evidence" value="ECO:0007669"/>
    <property type="project" value="InterPro"/>
</dbReference>
<evidence type="ECO:0000313" key="1">
    <source>
        <dbReference type="EMBL" id="HBU99337.1"/>
    </source>
</evidence>
<organism evidence="1 2">
    <name type="scientific">Thalassospira lucentensis</name>
    <dbReference type="NCBI Taxonomy" id="168935"/>
    <lineage>
        <taxon>Bacteria</taxon>
        <taxon>Pseudomonadati</taxon>
        <taxon>Pseudomonadota</taxon>
        <taxon>Alphaproteobacteria</taxon>
        <taxon>Rhodospirillales</taxon>
        <taxon>Thalassospiraceae</taxon>
        <taxon>Thalassospira</taxon>
    </lineage>
</organism>